<dbReference type="OrthoDB" id="10462583at2759"/>
<gene>
    <name evidence="2" type="ORF">E6O75_ATG01915</name>
</gene>
<evidence type="ECO:0000313" key="3">
    <source>
        <dbReference type="Proteomes" id="UP000298493"/>
    </source>
</evidence>
<accession>A0A4Z1PCK6</accession>
<dbReference type="AlphaFoldDB" id="A0A4Z1PCK6"/>
<proteinExistence type="predicted"/>
<keyword evidence="1" id="KW-0732">Signal</keyword>
<reference evidence="2 3" key="1">
    <citation type="submission" date="2019-04" db="EMBL/GenBank/DDBJ databases">
        <title>High contiguity whole genome sequence and gene annotation resource for two Venturia nashicola isolates.</title>
        <authorList>
            <person name="Prokchorchik M."/>
            <person name="Won K."/>
            <person name="Lee Y."/>
            <person name="Choi E.D."/>
            <person name="Segonzac C."/>
            <person name="Sohn K.H."/>
        </authorList>
    </citation>
    <scope>NUCLEOTIDE SEQUENCE [LARGE SCALE GENOMIC DNA]</scope>
    <source>
        <strain evidence="2 3">PRI2</strain>
    </source>
</reference>
<name>A0A4Z1PCK6_9PEZI</name>
<dbReference type="EMBL" id="SNSC02000007">
    <property type="protein sequence ID" value="TID22741.1"/>
    <property type="molecule type" value="Genomic_DNA"/>
</dbReference>
<feature type="chain" id="PRO_5021229504" evidence="1">
    <location>
        <begin position="19"/>
        <end position="95"/>
    </location>
</feature>
<keyword evidence="3" id="KW-1185">Reference proteome</keyword>
<protein>
    <submittedName>
        <fullName evidence="2">Uncharacterized protein</fullName>
    </submittedName>
</protein>
<sequence>MRFQTLLPAILFAQSSYAYTCCFVFLADNASNSNSKTMTSGSYEYWNPALGCEILVYKHGPTCKQWTFTQVKDTCKNPAIGRIAYIGIADPTNCA</sequence>
<comment type="caution">
    <text evidence="2">The sequence shown here is derived from an EMBL/GenBank/DDBJ whole genome shotgun (WGS) entry which is preliminary data.</text>
</comment>
<evidence type="ECO:0000313" key="2">
    <source>
        <dbReference type="EMBL" id="TID22741.1"/>
    </source>
</evidence>
<dbReference type="Proteomes" id="UP000298493">
    <property type="component" value="Unassembled WGS sequence"/>
</dbReference>
<feature type="signal peptide" evidence="1">
    <location>
        <begin position="1"/>
        <end position="18"/>
    </location>
</feature>
<evidence type="ECO:0000256" key="1">
    <source>
        <dbReference type="SAM" id="SignalP"/>
    </source>
</evidence>
<organism evidence="2 3">
    <name type="scientific">Venturia nashicola</name>
    <dbReference type="NCBI Taxonomy" id="86259"/>
    <lineage>
        <taxon>Eukaryota</taxon>
        <taxon>Fungi</taxon>
        <taxon>Dikarya</taxon>
        <taxon>Ascomycota</taxon>
        <taxon>Pezizomycotina</taxon>
        <taxon>Dothideomycetes</taxon>
        <taxon>Pleosporomycetidae</taxon>
        <taxon>Venturiales</taxon>
        <taxon>Venturiaceae</taxon>
        <taxon>Venturia</taxon>
    </lineage>
</organism>